<evidence type="ECO:0000313" key="2">
    <source>
        <dbReference type="EMBL" id="KIX14635.1"/>
    </source>
</evidence>
<gene>
    <name evidence="2" type="ORF">X474_07935</name>
</gene>
<dbReference type="EMBL" id="AZAC01000010">
    <property type="protein sequence ID" value="KIX14635.1"/>
    <property type="molecule type" value="Genomic_DNA"/>
</dbReference>
<dbReference type="PANTHER" id="PTHR46018:SF2">
    <property type="entry name" value="ZINC PHOSPHODIESTERASE ELAC PROTEIN 1"/>
    <property type="match status" value="1"/>
</dbReference>
<dbReference type="GO" id="GO:0042781">
    <property type="term" value="F:3'-tRNA processing endoribonuclease activity"/>
    <property type="evidence" value="ECO:0007669"/>
    <property type="project" value="TreeGrafter"/>
</dbReference>
<dbReference type="PANTHER" id="PTHR46018">
    <property type="entry name" value="ZINC PHOSPHODIESTERASE ELAC PROTEIN 1"/>
    <property type="match status" value="1"/>
</dbReference>
<dbReference type="CDD" id="cd16272">
    <property type="entry name" value="RNaseZ_MBL-fold"/>
    <property type="match status" value="1"/>
</dbReference>
<dbReference type="FunCoup" id="A0A0D2JYL6">
    <property type="interactions" value="376"/>
</dbReference>
<organism evidence="2 3">
    <name type="scientific">Dethiosulfatarculus sandiegensis</name>
    <dbReference type="NCBI Taxonomy" id="1429043"/>
    <lineage>
        <taxon>Bacteria</taxon>
        <taxon>Pseudomonadati</taxon>
        <taxon>Thermodesulfobacteriota</taxon>
        <taxon>Desulfarculia</taxon>
        <taxon>Desulfarculales</taxon>
        <taxon>Desulfarculaceae</taxon>
        <taxon>Dethiosulfatarculus</taxon>
    </lineage>
</organism>
<accession>A0A0D2JYL6</accession>
<dbReference type="InterPro" id="IPR001279">
    <property type="entry name" value="Metallo-B-lactamas"/>
</dbReference>
<dbReference type="InParanoid" id="A0A0D2JYL6"/>
<proteinExistence type="predicted"/>
<name>A0A0D2JYL6_9BACT</name>
<evidence type="ECO:0000313" key="3">
    <source>
        <dbReference type="Proteomes" id="UP000032233"/>
    </source>
</evidence>
<dbReference type="OrthoDB" id="9803916at2"/>
<feature type="domain" description="Metallo-beta-lactamase" evidence="1">
    <location>
        <begin position="18"/>
        <end position="203"/>
    </location>
</feature>
<dbReference type="InterPro" id="IPR036866">
    <property type="entry name" value="RibonucZ/Hydroxyglut_hydro"/>
</dbReference>
<comment type="caution">
    <text evidence="2">The sequence shown here is derived from an EMBL/GenBank/DDBJ whole genome shotgun (WGS) entry which is preliminary data.</text>
</comment>
<keyword evidence="3" id="KW-1185">Reference proteome</keyword>
<protein>
    <recommendedName>
        <fullName evidence="1">Metallo-beta-lactamase domain-containing protein</fullName>
    </recommendedName>
</protein>
<dbReference type="Gene3D" id="3.60.15.10">
    <property type="entry name" value="Ribonuclease Z/Hydroxyacylglutathione hydrolase-like"/>
    <property type="match status" value="1"/>
</dbReference>
<dbReference type="SUPFAM" id="SSF56281">
    <property type="entry name" value="Metallo-hydrolase/oxidoreductase"/>
    <property type="match status" value="1"/>
</dbReference>
<dbReference type="SMART" id="SM00849">
    <property type="entry name" value="Lactamase_B"/>
    <property type="match status" value="1"/>
</dbReference>
<reference evidence="2 3" key="1">
    <citation type="submission" date="2013-11" db="EMBL/GenBank/DDBJ databases">
        <title>Metagenomic analysis of a methanogenic consortium involved in long chain n-alkane degradation.</title>
        <authorList>
            <person name="Davidova I.A."/>
            <person name="Callaghan A.V."/>
            <person name="Wawrik B."/>
            <person name="Pruitt S."/>
            <person name="Marks C."/>
            <person name="Duncan K.E."/>
            <person name="Suflita J.M."/>
        </authorList>
    </citation>
    <scope>NUCLEOTIDE SEQUENCE [LARGE SCALE GENOMIC DNA]</scope>
    <source>
        <strain evidence="2 3">SPR</strain>
    </source>
</reference>
<dbReference type="Pfam" id="PF12706">
    <property type="entry name" value="Lactamase_B_2"/>
    <property type="match status" value="1"/>
</dbReference>
<dbReference type="AlphaFoldDB" id="A0A0D2JYL6"/>
<evidence type="ECO:0000259" key="1">
    <source>
        <dbReference type="SMART" id="SM00849"/>
    </source>
</evidence>
<dbReference type="STRING" id="1429043.X474_07935"/>
<dbReference type="RefSeq" id="WP_044347775.1">
    <property type="nucleotide sequence ID" value="NZ_AZAC01000010.1"/>
</dbReference>
<dbReference type="Proteomes" id="UP000032233">
    <property type="component" value="Unassembled WGS sequence"/>
</dbReference>
<sequence>MELTILGSGSNELRKERSSAAYLLAAGEDLLMLDAGQGSLRRFLETGHDPARLWAIFLSHHHPDHIADLVPLVFSLQYDQHMAARKEPLLLFAHKEMEDFLSALEGVFGQWLKPGPEKLQKRFFKPGDSLETASGLKISSHQMDHLPSSLAWRFESIGKKLVYLGDGPNNPGLADFCQGADLVMAHCAGSDEKPKKGHMFPAMAGELAETAKVKKLLLSHLYRIVDPNLASKGAGKYFSGSIIEAKDLLCLKI</sequence>